<reference evidence="1 2" key="1">
    <citation type="submission" date="2017-06" db="EMBL/GenBank/DDBJ databases">
        <title>Genome sequencing of cyanobaciteial culture collection at National Institute for Environmental Studies (NIES).</title>
        <authorList>
            <person name="Hirose Y."/>
            <person name="Shimura Y."/>
            <person name="Fujisawa T."/>
            <person name="Nakamura Y."/>
            <person name="Kawachi M."/>
        </authorList>
    </citation>
    <scope>NUCLEOTIDE SEQUENCE [LARGE SCALE GENOMIC DNA]</scope>
    <source>
        <strain evidence="1 2">NIES-23</strain>
        <plasmid evidence="2">Plasmid Plasmid1 dna</plasmid>
    </source>
</reference>
<evidence type="ECO:0000313" key="2">
    <source>
        <dbReference type="Proteomes" id="UP000217507"/>
    </source>
</evidence>
<organism evidence="1 2">
    <name type="scientific">Trichormus variabilis NIES-23</name>
    <dbReference type="NCBI Taxonomy" id="1973479"/>
    <lineage>
        <taxon>Bacteria</taxon>
        <taxon>Bacillati</taxon>
        <taxon>Cyanobacteriota</taxon>
        <taxon>Cyanophyceae</taxon>
        <taxon>Nostocales</taxon>
        <taxon>Nostocaceae</taxon>
        <taxon>Trichormus</taxon>
    </lineage>
</organism>
<accession>A0A1Z4KV27</accession>
<protein>
    <submittedName>
        <fullName evidence="1">Uncharacterized protein</fullName>
    </submittedName>
</protein>
<name>A0A1Z4KV27_ANAVA</name>
<dbReference type="AlphaFoldDB" id="A0A1Z4KV27"/>
<dbReference type="Proteomes" id="UP000217507">
    <property type="component" value="Plasmid Plasmid1 dna"/>
</dbReference>
<geneLocation type="plasmid" evidence="1">
    <name>plasmid1</name>
</geneLocation>
<proteinExistence type="predicted"/>
<sequence length="260" mass="29950">MSNLPVISKVLQQDNPELLTTKGLSALLHDCICLKYAQNHRFTYPSLLDTSIYLELAQIGNVTSTEAEVIRRIGVSRIWAKNGAETMQEAADFLFLFRKICDNIHELQQDLGISGIINRHVAYRDRLFFYPATDDQLLLLESDRTTLQNAVPGIIEYFLQLVEMPPTYNLFLVDQDERKISTNPAAVQEAAVRAVRAEIYCESHEWIQTGANYWESKHASKVDPDEMHLCLHLDWEEDDFIFFDAHHPDQERWPWGIAAE</sequence>
<evidence type="ECO:0000313" key="1">
    <source>
        <dbReference type="EMBL" id="BAY72778.1"/>
    </source>
</evidence>
<keyword evidence="1" id="KW-0614">Plasmid</keyword>
<dbReference type="EMBL" id="AP018217">
    <property type="protein sequence ID" value="BAY72778.1"/>
    <property type="molecule type" value="Genomic_DNA"/>
</dbReference>
<gene>
    <name evidence="1" type="ORF">NIES23_56060</name>
</gene>